<protein>
    <submittedName>
        <fullName evidence="1">Uncharacterized protein</fullName>
    </submittedName>
</protein>
<dbReference type="EMBL" id="JARTLD010000024">
    <property type="protein sequence ID" value="MED5017403.1"/>
    <property type="molecule type" value="Genomic_DNA"/>
</dbReference>
<evidence type="ECO:0000313" key="2">
    <source>
        <dbReference type="Proteomes" id="UP001343257"/>
    </source>
</evidence>
<comment type="caution">
    <text evidence="1">The sequence shown here is derived from an EMBL/GenBank/DDBJ whole genome shotgun (WGS) entry which is preliminary data.</text>
</comment>
<evidence type="ECO:0000313" key="1">
    <source>
        <dbReference type="EMBL" id="MED5017403.1"/>
    </source>
</evidence>
<keyword evidence="2" id="KW-1185">Reference proteome</keyword>
<gene>
    <name evidence="1" type="ORF">P9847_08785</name>
</gene>
<name>A0ABU6PTF8_9BACL</name>
<proteinExistence type="predicted"/>
<dbReference type="Proteomes" id="UP001343257">
    <property type="component" value="Unassembled WGS sequence"/>
</dbReference>
<accession>A0ABU6PTF8</accession>
<reference evidence="1 2" key="1">
    <citation type="submission" date="2023-03" db="EMBL/GenBank/DDBJ databases">
        <title>Bacillus Genome Sequencing.</title>
        <authorList>
            <person name="Dunlap C."/>
        </authorList>
    </citation>
    <scope>NUCLEOTIDE SEQUENCE [LARGE SCALE GENOMIC DNA]</scope>
    <source>
        <strain evidence="1 2">NRS-52</strain>
    </source>
</reference>
<sequence>MKPKKRQRNRAGRFFGFFKLSERMHSQISSDEKISMVSIRPGVEALKKLKYDGCTDSSDKLNMR</sequence>
<dbReference type="RefSeq" id="WP_328277089.1">
    <property type="nucleotide sequence ID" value="NZ_JARTLD010000024.1"/>
</dbReference>
<organism evidence="1 2">
    <name type="scientific">Paenibacillus chibensis</name>
    <dbReference type="NCBI Taxonomy" id="59846"/>
    <lineage>
        <taxon>Bacteria</taxon>
        <taxon>Bacillati</taxon>
        <taxon>Bacillota</taxon>
        <taxon>Bacilli</taxon>
        <taxon>Bacillales</taxon>
        <taxon>Paenibacillaceae</taxon>
        <taxon>Paenibacillus</taxon>
    </lineage>
</organism>